<evidence type="ECO:0000313" key="3">
    <source>
        <dbReference type="Proteomes" id="UP000266723"/>
    </source>
</evidence>
<feature type="compositionally biased region" description="Basic and acidic residues" evidence="1">
    <location>
        <begin position="1"/>
        <end position="28"/>
    </location>
</feature>
<protein>
    <submittedName>
        <fullName evidence="2">Uncharacterized protein</fullName>
    </submittedName>
</protein>
<comment type="caution">
    <text evidence="2">The sequence shown here is derived from an EMBL/GenBank/DDBJ whole genome shotgun (WGS) entry which is preliminary data.</text>
</comment>
<reference evidence="2 3" key="1">
    <citation type="journal article" date="2020" name="BMC Genomics">
        <title>Intraspecific diversification of the crop wild relative Brassica cretica Lam. using demographic model selection.</title>
        <authorList>
            <person name="Kioukis A."/>
            <person name="Michalopoulou V.A."/>
            <person name="Briers L."/>
            <person name="Pirintsos S."/>
            <person name="Studholme D.J."/>
            <person name="Pavlidis P."/>
            <person name="Sarris P.F."/>
        </authorList>
    </citation>
    <scope>NUCLEOTIDE SEQUENCE [LARGE SCALE GENOMIC DNA]</scope>
    <source>
        <strain evidence="3">cv. PFS-1207/04</strain>
    </source>
</reference>
<name>A0ABQ7CEJ9_BRACR</name>
<evidence type="ECO:0000313" key="2">
    <source>
        <dbReference type="EMBL" id="KAF3549738.1"/>
    </source>
</evidence>
<sequence>MLSREIEKSKRRNERDERERRKREEEKMSSMPTRVSQDTLALTPMFCDLPSEIIRLWFPVESDDRSLCLDRWRSLKPEKMVENRIPDLAPVGHGGMCFWKR</sequence>
<evidence type="ECO:0000256" key="1">
    <source>
        <dbReference type="SAM" id="MobiDB-lite"/>
    </source>
</evidence>
<accession>A0ABQ7CEJ9</accession>
<dbReference type="Proteomes" id="UP000266723">
    <property type="component" value="Unassembled WGS sequence"/>
</dbReference>
<feature type="region of interest" description="Disordered" evidence="1">
    <location>
        <begin position="1"/>
        <end position="35"/>
    </location>
</feature>
<organism evidence="2 3">
    <name type="scientific">Brassica cretica</name>
    <name type="common">Mustard</name>
    <dbReference type="NCBI Taxonomy" id="69181"/>
    <lineage>
        <taxon>Eukaryota</taxon>
        <taxon>Viridiplantae</taxon>
        <taxon>Streptophyta</taxon>
        <taxon>Embryophyta</taxon>
        <taxon>Tracheophyta</taxon>
        <taxon>Spermatophyta</taxon>
        <taxon>Magnoliopsida</taxon>
        <taxon>eudicotyledons</taxon>
        <taxon>Gunneridae</taxon>
        <taxon>Pentapetalae</taxon>
        <taxon>rosids</taxon>
        <taxon>malvids</taxon>
        <taxon>Brassicales</taxon>
        <taxon>Brassicaceae</taxon>
        <taxon>Brassiceae</taxon>
        <taxon>Brassica</taxon>
    </lineage>
</organism>
<dbReference type="EMBL" id="QGKV02000832">
    <property type="protein sequence ID" value="KAF3549738.1"/>
    <property type="molecule type" value="Genomic_DNA"/>
</dbReference>
<gene>
    <name evidence="2" type="ORF">DY000_02004112</name>
</gene>
<proteinExistence type="predicted"/>
<keyword evidence="3" id="KW-1185">Reference proteome</keyword>